<keyword evidence="2" id="KW-1185">Reference proteome</keyword>
<dbReference type="OrthoDB" id="4353649at2759"/>
<organism evidence="1 2">
    <name type="scientific">Talaromyces stipitatus (strain ATCC 10500 / CBS 375.48 / QM 6759 / NRRL 1006)</name>
    <name type="common">Penicillium stipitatum</name>
    <dbReference type="NCBI Taxonomy" id="441959"/>
    <lineage>
        <taxon>Eukaryota</taxon>
        <taxon>Fungi</taxon>
        <taxon>Dikarya</taxon>
        <taxon>Ascomycota</taxon>
        <taxon>Pezizomycotina</taxon>
        <taxon>Eurotiomycetes</taxon>
        <taxon>Eurotiomycetidae</taxon>
        <taxon>Eurotiales</taxon>
        <taxon>Trichocomaceae</taxon>
        <taxon>Talaromyces</taxon>
        <taxon>Talaromyces sect. Talaromyces</taxon>
    </lineage>
</organism>
<dbReference type="PhylomeDB" id="B8MV56"/>
<dbReference type="STRING" id="441959.B8MV56"/>
<dbReference type="InParanoid" id="B8MV56"/>
<dbReference type="OMA" id="RYAVWAN"/>
<sequence>MMEFHNLMFERLTEFPVIVCRECRYAVWANQIEGHLKQAHRHILMSVRKQLAKEICSWPDIAIEPIELDISPTRTHAILQLIGPLRRHWREQHDWCRSSKYGHPTKKEQIAIRQKQERVCQPVKCQRLFPRKMGSQYFAIIDNHDSTDEADSPSLSNAATFWEQANAKFAEFEKKLAEKIAQGHVDEANPWLRRTGWLLYLKPFTFHKLQALIEAPEPPSEDENQSAAIPDTETAEKRTAWAVWSAMGEVGRLSQLSVLHMGVFVRMEAIRSERNQTRYQPLEAYQDANAVTDRVRPWQQILMFFWRTQQQSESQERQSQYRFTRRQKEAWKRLVQIAQS</sequence>
<dbReference type="Proteomes" id="UP000001745">
    <property type="component" value="Unassembled WGS sequence"/>
</dbReference>
<gene>
    <name evidence="1" type="ORF">TSTA_008100</name>
</gene>
<evidence type="ECO:0000313" key="1">
    <source>
        <dbReference type="EMBL" id="EED11512.1"/>
    </source>
</evidence>
<accession>B8MV56</accession>
<dbReference type="InterPro" id="IPR022698">
    <property type="entry name" value="OrsD"/>
</dbReference>
<protein>
    <submittedName>
        <fullName evidence="1">Uncharacterized protein</fullName>
    </submittedName>
</protein>
<proteinExistence type="predicted"/>
<dbReference type="eggNOG" id="KOG0351">
    <property type="taxonomic scope" value="Eukaryota"/>
</dbReference>
<name>B8MV56_TALSN</name>
<dbReference type="HOGENOM" id="CLU_001104_0_1_1"/>
<dbReference type="RefSeq" id="XP_002488693.1">
    <property type="nucleotide sequence ID" value="XM_002488648.1"/>
</dbReference>
<dbReference type="EMBL" id="EQ962662">
    <property type="protein sequence ID" value="EED11512.1"/>
    <property type="molecule type" value="Genomic_DNA"/>
</dbReference>
<dbReference type="VEuPathDB" id="FungiDB:TSTA_008100"/>
<dbReference type="GeneID" id="8110147"/>
<dbReference type="Pfam" id="PF12013">
    <property type="entry name" value="OrsD"/>
    <property type="match status" value="1"/>
</dbReference>
<reference evidence="2" key="1">
    <citation type="journal article" date="2015" name="Genome Announc.">
        <title>Genome sequence of the AIDS-associated pathogen Penicillium marneffei (ATCC18224) and its near taxonomic relative Talaromyces stipitatus (ATCC10500).</title>
        <authorList>
            <person name="Nierman W.C."/>
            <person name="Fedorova-Abrams N.D."/>
            <person name="Andrianopoulos A."/>
        </authorList>
    </citation>
    <scope>NUCLEOTIDE SEQUENCE [LARGE SCALE GENOMIC DNA]</scope>
    <source>
        <strain evidence="2">ATCC 10500 / CBS 375.48 / QM 6759 / NRRL 1006</strain>
    </source>
</reference>
<dbReference type="AlphaFoldDB" id="B8MV56"/>
<evidence type="ECO:0000313" key="2">
    <source>
        <dbReference type="Proteomes" id="UP000001745"/>
    </source>
</evidence>